<keyword evidence="2" id="KW-0560">Oxidoreductase</keyword>
<comment type="similarity">
    <text evidence="1">Belongs to the aldehyde dehydrogenase family.</text>
</comment>
<protein>
    <submittedName>
        <fullName evidence="5">NAD-dependent succinate-semialdehyde dehydrogenase</fullName>
    </submittedName>
</protein>
<dbReference type="InterPro" id="IPR016163">
    <property type="entry name" value="Ald_DH_C"/>
</dbReference>
<dbReference type="FunFam" id="3.40.605.10:FF:000007">
    <property type="entry name" value="NAD/NADP-dependent betaine aldehyde dehydrogenase"/>
    <property type="match status" value="1"/>
</dbReference>
<dbReference type="InterPro" id="IPR015590">
    <property type="entry name" value="Aldehyde_DH_dom"/>
</dbReference>
<dbReference type="PANTHER" id="PTHR43353:SF5">
    <property type="entry name" value="SUCCINATE-SEMIALDEHYDE DEHYDROGENASE, MITOCHONDRIAL"/>
    <property type="match status" value="1"/>
</dbReference>
<evidence type="ECO:0000256" key="2">
    <source>
        <dbReference type="ARBA" id="ARBA00023002"/>
    </source>
</evidence>
<comment type="caution">
    <text evidence="5">The sequence shown here is derived from an EMBL/GenBank/DDBJ whole genome shotgun (WGS) entry which is preliminary data.</text>
</comment>
<gene>
    <name evidence="5" type="ORF">EMQ25_01610</name>
</gene>
<dbReference type="RefSeq" id="WP_127186804.1">
    <property type="nucleotide sequence ID" value="NZ_RZNJ01000001.1"/>
</dbReference>
<evidence type="ECO:0000259" key="4">
    <source>
        <dbReference type="Pfam" id="PF00171"/>
    </source>
</evidence>
<keyword evidence="6" id="KW-1185">Reference proteome</keyword>
<accession>A0A433XKS6</accession>
<dbReference type="EMBL" id="RZNJ01000001">
    <property type="protein sequence ID" value="RUT34685.1"/>
    <property type="molecule type" value="Genomic_DNA"/>
</dbReference>
<dbReference type="Proteomes" id="UP000281547">
    <property type="component" value="Unassembled WGS sequence"/>
</dbReference>
<dbReference type="FunFam" id="3.40.309.10:FF:000009">
    <property type="entry name" value="Aldehyde dehydrogenase A"/>
    <property type="match status" value="1"/>
</dbReference>
<dbReference type="InterPro" id="IPR016162">
    <property type="entry name" value="Ald_DH_N"/>
</dbReference>
<dbReference type="OrthoDB" id="9812625at2"/>
<dbReference type="Gene3D" id="3.40.309.10">
    <property type="entry name" value="Aldehyde Dehydrogenase, Chain A, domain 2"/>
    <property type="match status" value="1"/>
</dbReference>
<dbReference type="InterPro" id="IPR050740">
    <property type="entry name" value="Aldehyde_DH_Superfamily"/>
</dbReference>
<dbReference type="SUPFAM" id="SSF53720">
    <property type="entry name" value="ALDH-like"/>
    <property type="match status" value="1"/>
</dbReference>
<sequence length="483" mass="51324">MTKTHDAALLINGAWIGPDERASEPIENPATGQPIGRVPHARRDDIEDALAAADRAFPGWKNTPPIERSRIMRRAADLIRERSEEIAAALVLEQGKRIAEARIEIAGAAEHIDWMAEEGRRTYGRIVPGRVQGVRQSVLVEPIGVVAAFAPWNFPATTPAKKFATALAAGCCCILKGAEETPLTAVAFARAFTDAGVPKGVIGLLFGNPPEISETLISSEIVRKVSFTGSPRVGRQLAALAASFGKPATMELGGHAPVLVYADADLDDAVAQAVAAKFRNAGQVCVSPTRFIVQEQVYEAYLERFVARASALRLGPGDKGGSEMGPLANRRRLGAVQAIVEDARKAGATVRTGGETFGNEGYYYRPTVLTDIPETARVLHDEPFGPIAAFMPFSDHRDGLAKANATVYGLAAYAFTQNASRQIALSEGLQAGLIGINTFAINGPETPWGGVRDSGYGRESAIEGLQSCLVSKFAVQKIDAGAL</sequence>
<dbReference type="PANTHER" id="PTHR43353">
    <property type="entry name" value="SUCCINATE-SEMIALDEHYDE DEHYDROGENASE, MITOCHONDRIAL"/>
    <property type="match status" value="1"/>
</dbReference>
<name>A0A433XKS6_9HYPH</name>
<dbReference type="GO" id="GO:0016620">
    <property type="term" value="F:oxidoreductase activity, acting on the aldehyde or oxo group of donors, NAD or NADP as acceptor"/>
    <property type="evidence" value="ECO:0007669"/>
    <property type="project" value="InterPro"/>
</dbReference>
<evidence type="ECO:0000256" key="3">
    <source>
        <dbReference type="SAM" id="MobiDB-lite"/>
    </source>
</evidence>
<feature type="domain" description="Aldehyde dehydrogenase" evidence="4">
    <location>
        <begin position="15"/>
        <end position="472"/>
    </location>
</feature>
<dbReference type="Gene3D" id="3.40.605.10">
    <property type="entry name" value="Aldehyde Dehydrogenase, Chain A, domain 1"/>
    <property type="match status" value="1"/>
</dbReference>
<dbReference type="AlphaFoldDB" id="A0A433XKS6"/>
<evidence type="ECO:0000313" key="5">
    <source>
        <dbReference type="EMBL" id="RUT34685.1"/>
    </source>
</evidence>
<organism evidence="5 6">
    <name type="scientific">Arsenicitalea aurantiaca</name>
    <dbReference type="NCBI Taxonomy" id="1783274"/>
    <lineage>
        <taxon>Bacteria</taxon>
        <taxon>Pseudomonadati</taxon>
        <taxon>Pseudomonadota</taxon>
        <taxon>Alphaproteobacteria</taxon>
        <taxon>Hyphomicrobiales</taxon>
        <taxon>Devosiaceae</taxon>
        <taxon>Arsenicitalea</taxon>
    </lineage>
</organism>
<feature type="region of interest" description="Disordered" evidence="3">
    <location>
        <begin position="20"/>
        <end position="39"/>
    </location>
</feature>
<dbReference type="InterPro" id="IPR016161">
    <property type="entry name" value="Ald_DH/histidinol_DH"/>
</dbReference>
<dbReference type="CDD" id="cd07103">
    <property type="entry name" value="ALDH_F5_SSADH_GabD"/>
    <property type="match status" value="1"/>
</dbReference>
<reference evidence="5 6" key="1">
    <citation type="journal article" date="2016" name="Int. J. Syst. Evol. Microbiol.">
        <title>Arsenicitalea aurantiaca gen. nov., sp. nov., a new member of the family Hyphomicrobiaceae, isolated from high-arsenic sediment.</title>
        <authorList>
            <person name="Mu Y."/>
            <person name="Zhou L."/>
            <person name="Zeng X.C."/>
            <person name="Liu L."/>
            <person name="Pan Y."/>
            <person name="Chen X."/>
            <person name="Wang J."/>
            <person name="Li S."/>
            <person name="Li W.J."/>
            <person name="Wang Y."/>
        </authorList>
    </citation>
    <scope>NUCLEOTIDE SEQUENCE [LARGE SCALE GENOMIC DNA]</scope>
    <source>
        <strain evidence="5 6">42-50</strain>
    </source>
</reference>
<evidence type="ECO:0000313" key="6">
    <source>
        <dbReference type="Proteomes" id="UP000281547"/>
    </source>
</evidence>
<dbReference type="Pfam" id="PF00171">
    <property type="entry name" value="Aldedh"/>
    <property type="match status" value="1"/>
</dbReference>
<evidence type="ECO:0000256" key="1">
    <source>
        <dbReference type="ARBA" id="ARBA00009986"/>
    </source>
</evidence>
<proteinExistence type="inferred from homology"/>